<evidence type="ECO:0000259" key="3">
    <source>
        <dbReference type="SMART" id="SM00034"/>
    </source>
</evidence>
<protein>
    <submittedName>
        <fullName evidence="4">Oidioi.mRNA.OKI2018_I69.XSR.g15742.t2.cds</fullName>
    </submittedName>
</protein>
<proteinExistence type="predicted"/>
<dbReference type="InterPro" id="IPR016186">
    <property type="entry name" value="C-type_lectin-like/link_sf"/>
</dbReference>
<evidence type="ECO:0000256" key="2">
    <source>
        <dbReference type="SAM" id="SignalP"/>
    </source>
</evidence>
<evidence type="ECO:0000256" key="1">
    <source>
        <dbReference type="ARBA" id="ARBA00022734"/>
    </source>
</evidence>
<dbReference type="PANTHER" id="PTHR22799">
    <property type="entry name" value="TETRANECTIN-RELATED"/>
    <property type="match status" value="1"/>
</dbReference>
<evidence type="ECO:0000313" key="4">
    <source>
        <dbReference type="EMBL" id="CAG5098517.1"/>
    </source>
</evidence>
<dbReference type="PANTHER" id="PTHR22799:SF3">
    <property type="entry name" value="TETRANECTIN"/>
    <property type="match status" value="1"/>
</dbReference>
<dbReference type="InterPro" id="IPR001304">
    <property type="entry name" value="C-type_lectin-like"/>
</dbReference>
<organism evidence="4 5">
    <name type="scientific">Oikopleura dioica</name>
    <name type="common">Tunicate</name>
    <dbReference type="NCBI Taxonomy" id="34765"/>
    <lineage>
        <taxon>Eukaryota</taxon>
        <taxon>Metazoa</taxon>
        <taxon>Chordata</taxon>
        <taxon>Tunicata</taxon>
        <taxon>Appendicularia</taxon>
        <taxon>Copelata</taxon>
        <taxon>Oikopleuridae</taxon>
        <taxon>Oikopleura</taxon>
    </lineage>
</organism>
<dbReference type="InterPro" id="IPR051663">
    <property type="entry name" value="CLec_Tetranectin-domain"/>
</dbReference>
<feature type="chain" id="PRO_5047321918" evidence="2">
    <location>
        <begin position="18"/>
        <end position="462"/>
    </location>
</feature>
<gene>
    <name evidence="4" type="ORF">OKIOD_LOCUS7300</name>
</gene>
<dbReference type="Proteomes" id="UP001158576">
    <property type="component" value="Chromosome XSR"/>
</dbReference>
<feature type="domain" description="C-type lectin" evidence="3">
    <location>
        <begin position="14"/>
        <end position="128"/>
    </location>
</feature>
<keyword evidence="1" id="KW-0430">Lectin</keyword>
<dbReference type="Gene3D" id="3.10.100.10">
    <property type="entry name" value="Mannose-Binding Protein A, subunit A"/>
    <property type="match status" value="1"/>
</dbReference>
<feature type="signal peptide" evidence="2">
    <location>
        <begin position="1"/>
        <end position="17"/>
    </location>
</feature>
<dbReference type="CDD" id="cd00037">
    <property type="entry name" value="CLECT"/>
    <property type="match status" value="1"/>
</dbReference>
<accession>A0ABN7SDT1</accession>
<reference evidence="4 5" key="1">
    <citation type="submission" date="2021-04" db="EMBL/GenBank/DDBJ databases">
        <authorList>
            <person name="Bliznina A."/>
        </authorList>
    </citation>
    <scope>NUCLEOTIDE SEQUENCE [LARGE SCALE GENOMIC DNA]</scope>
</reference>
<evidence type="ECO:0000313" key="5">
    <source>
        <dbReference type="Proteomes" id="UP001158576"/>
    </source>
</evidence>
<dbReference type="SMART" id="SM00034">
    <property type="entry name" value="CLECT"/>
    <property type="match status" value="1"/>
</dbReference>
<dbReference type="Pfam" id="PF00059">
    <property type="entry name" value="Lectin_C"/>
    <property type="match status" value="1"/>
</dbReference>
<name>A0ABN7SDT1_OIKDI</name>
<keyword evidence="5" id="KW-1185">Reference proteome</keyword>
<sequence>MNLRQVLIFLLLQVAKGENEEVPTNPRDLQDAEVSCDALNKVVAVPRSSSDNEDLKTFFASTGKPGPILIGITKNNADSQWRDTQGVDITWFNWADGQPGSNDCATMSHNDGTWSTEQCSEENHFICRPALNGGTSTGECALFSGSCSIQSGFSIGISDSCRAERYPALPDDYTGVYVSSPKVLASDHATTIASLHENCQFDSEGLINIAFDECGTVETETDSSGTTVSIYGHHYQDVGGTIVSYISPPLKIDCFMAHPDNLELKKFSGVNLENSVDNDGTEETITFTLTAAEIVTALNIELQIGTVDDGGTFTAATDATEYAVGTEVHVKLAHDATDFGFALYDCSGGGVDLFTDYCPTDDAKSLFNVAFISHEEFKLNIFQPGDLDAVIFNCNLRIYAAEADEPADCVNRRSPEWKTEAEHKNAEVAVVGKIYSSELKNDWTITTLVGLTLTQYIFYGSY</sequence>
<dbReference type="EMBL" id="OU015569">
    <property type="protein sequence ID" value="CAG5098517.1"/>
    <property type="molecule type" value="Genomic_DNA"/>
</dbReference>
<dbReference type="SUPFAM" id="SSF56436">
    <property type="entry name" value="C-type lectin-like"/>
    <property type="match status" value="1"/>
</dbReference>
<dbReference type="InterPro" id="IPR016187">
    <property type="entry name" value="CTDL_fold"/>
</dbReference>
<keyword evidence="2" id="KW-0732">Signal</keyword>